<dbReference type="GO" id="GO:0000166">
    <property type="term" value="F:nucleotide binding"/>
    <property type="evidence" value="ECO:0007669"/>
    <property type="project" value="UniProtKB-KW"/>
</dbReference>
<dbReference type="PANTHER" id="PTHR46173">
    <property type="entry name" value="CCA TRNA NUCLEOTIDYLTRANSFERASE 1, MITOCHONDRIAL"/>
    <property type="match status" value="1"/>
</dbReference>
<dbReference type="InterPro" id="IPR002646">
    <property type="entry name" value="PolA_pol_head_dom"/>
</dbReference>
<dbReference type="Gene3D" id="1.10.3090.10">
    <property type="entry name" value="cca-adding enzyme, domain 2"/>
    <property type="match status" value="1"/>
</dbReference>
<evidence type="ECO:0000256" key="6">
    <source>
        <dbReference type="ARBA" id="ARBA00022723"/>
    </source>
</evidence>
<keyword evidence="3 9" id="KW-0808">Transferase</keyword>
<dbReference type="InterPro" id="IPR032828">
    <property type="entry name" value="PolyA_RNA-bd"/>
</dbReference>
<name>A0A8B7N5K4_HYAAZ</name>
<dbReference type="OMA" id="ATTRICE"/>
<dbReference type="OrthoDB" id="445712at2759"/>
<accession>A0A8B7N5K4</accession>
<keyword evidence="12" id="KW-1185">Reference proteome</keyword>
<keyword evidence="6" id="KW-0479">Metal-binding</keyword>
<organism evidence="12 13">
    <name type="scientific">Hyalella azteca</name>
    <name type="common">Amphipod</name>
    <dbReference type="NCBI Taxonomy" id="294128"/>
    <lineage>
        <taxon>Eukaryota</taxon>
        <taxon>Metazoa</taxon>
        <taxon>Ecdysozoa</taxon>
        <taxon>Arthropoda</taxon>
        <taxon>Crustacea</taxon>
        <taxon>Multicrustacea</taxon>
        <taxon>Malacostraca</taxon>
        <taxon>Eumalacostraca</taxon>
        <taxon>Peracarida</taxon>
        <taxon>Amphipoda</taxon>
        <taxon>Senticaudata</taxon>
        <taxon>Talitrida</taxon>
        <taxon>Talitroidea</taxon>
        <taxon>Hyalellidae</taxon>
        <taxon>Hyalella</taxon>
    </lineage>
</organism>
<evidence type="ECO:0000256" key="5">
    <source>
        <dbReference type="ARBA" id="ARBA00022695"/>
    </source>
</evidence>
<comment type="cofactor">
    <cofactor evidence="1">
        <name>Mg(2+)</name>
        <dbReference type="ChEBI" id="CHEBI:18420"/>
    </cofactor>
</comment>
<evidence type="ECO:0000259" key="11">
    <source>
        <dbReference type="Pfam" id="PF12627"/>
    </source>
</evidence>
<keyword evidence="8" id="KW-0460">Magnesium</keyword>
<dbReference type="GeneID" id="108666223"/>
<dbReference type="KEGG" id="hazt:108666223"/>
<evidence type="ECO:0000256" key="3">
    <source>
        <dbReference type="ARBA" id="ARBA00022679"/>
    </source>
</evidence>
<evidence type="ECO:0000256" key="4">
    <source>
        <dbReference type="ARBA" id="ARBA00022694"/>
    </source>
</evidence>
<dbReference type="RefSeq" id="XP_018008549.2">
    <property type="nucleotide sequence ID" value="XM_018153060.2"/>
</dbReference>
<gene>
    <name evidence="13" type="primary">LOC108666223</name>
</gene>
<dbReference type="GO" id="GO:0005739">
    <property type="term" value="C:mitochondrion"/>
    <property type="evidence" value="ECO:0007669"/>
    <property type="project" value="TreeGrafter"/>
</dbReference>
<dbReference type="InterPro" id="IPR050264">
    <property type="entry name" value="Bact_CCA-adding_enz_type3_sf"/>
</dbReference>
<dbReference type="SUPFAM" id="SSF81301">
    <property type="entry name" value="Nucleotidyltransferase"/>
    <property type="match status" value="1"/>
</dbReference>
<evidence type="ECO:0000256" key="8">
    <source>
        <dbReference type="ARBA" id="ARBA00022842"/>
    </source>
</evidence>
<evidence type="ECO:0000259" key="10">
    <source>
        <dbReference type="Pfam" id="PF01743"/>
    </source>
</evidence>
<evidence type="ECO:0000313" key="13">
    <source>
        <dbReference type="RefSeq" id="XP_018008549.2"/>
    </source>
</evidence>
<sequence>MKHLCTIIFNDRDEIFWYSCQYFSFQLYTMKVSDAELSLVLRPAVQQLSSIFAKHQHELRVAGGAVRDLLSGLVPHDLDFATTATPDEMKKMFEEEGVRMINETGEKHGTITARIDDENFECTTLRIDIKTDGRHAVVRFTKDWYLDANRRDLTINSMFMGMDGTVYDYFDGKRHLDEHRVEFVGDPDTRIQEDYLRILRYFRFYGRIAKSPDDHSESVLESITRNAGGLSRISGERIWTELQKIVTGNYGGELLQKMVDCKLGPYIGLPDDFSGLACKSLFDRCSSCGVDTRELSPMTVIAAGFSNADDAFNFIARVKCSKKERELLIFILDNRDAVIAAKDVKIVQDLLADLVIDLKVYDKLARQRVEELLKYSCQMKMLEEFRDWVLPVFPVSGGALVAKLDDKRKTRLVTKELFEIWKKSNFTYSEEELLSRVDEIQATVQVVSKGKKK</sequence>
<dbReference type="AlphaFoldDB" id="A0A8B7N5K4"/>
<reference evidence="13" key="1">
    <citation type="submission" date="2025-08" db="UniProtKB">
        <authorList>
            <consortium name="RefSeq"/>
        </authorList>
    </citation>
    <scope>IDENTIFICATION</scope>
    <source>
        <tissue evidence="13">Whole organism</tissue>
    </source>
</reference>
<comment type="similarity">
    <text evidence="2 9">Belongs to the tRNA nucleotidyltransferase/poly(A) polymerase family.</text>
</comment>
<evidence type="ECO:0000313" key="12">
    <source>
        <dbReference type="Proteomes" id="UP000694843"/>
    </source>
</evidence>
<feature type="domain" description="tRNA nucleotidyltransferase/poly(A) polymerase RNA and SrmB- binding" evidence="11">
    <location>
        <begin position="217"/>
        <end position="266"/>
    </location>
</feature>
<dbReference type="GO" id="GO:0046872">
    <property type="term" value="F:metal ion binding"/>
    <property type="evidence" value="ECO:0007669"/>
    <property type="project" value="UniProtKB-KW"/>
</dbReference>
<evidence type="ECO:0000256" key="7">
    <source>
        <dbReference type="ARBA" id="ARBA00022741"/>
    </source>
</evidence>
<dbReference type="GO" id="GO:1990180">
    <property type="term" value="P:mitochondrial tRNA 3'-end processing"/>
    <property type="evidence" value="ECO:0007669"/>
    <property type="project" value="TreeGrafter"/>
</dbReference>
<dbReference type="GO" id="GO:0001680">
    <property type="term" value="P:tRNA 3'-terminal CCA addition"/>
    <property type="evidence" value="ECO:0007669"/>
    <property type="project" value="TreeGrafter"/>
</dbReference>
<dbReference type="Pfam" id="PF01743">
    <property type="entry name" value="PolyA_pol"/>
    <property type="match status" value="1"/>
</dbReference>
<dbReference type="Proteomes" id="UP000694843">
    <property type="component" value="Unplaced"/>
</dbReference>
<dbReference type="Gene3D" id="3.30.460.10">
    <property type="entry name" value="Beta Polymerase, domain 2"/>
    <property type="match status" value="1"/>
</dbReference>
<dbReference type="Pfam" id="PF12627">
    <property type="entry name" value="PolyA_pol_RNAbd"/>
    <property type="match status" value="1"/>
</dbReference>
<dbReference type="SUPFAM" id="SSF81891">
    <property type="entry name" value="Poly A polymerase C-terminal region-like"/>
    <property type="match status" value="1"/>
</dbReference>
<keyword evidence="5" id="KW-0548">Nucleotidyltransferase</keyword>
<protein>
    <submittedName>
        <fullName evidence="13">CCA tRNA nucleotidyltransferase 1, mitochondrial-like</fullName>
    </submittedName>
</protein>
<evidence type="ECO:0000256" key="9">
    <source>
        <dbReference type="RuleBase" id="RU003953"/>
    </source>
</evidence>
<dbReference type="GO" id="GO:0000049">
    <property type="term" value="F:tRNA binding"/>
    <property type="evidence" value="ECO:0007669"/>
    <property type="project" value="TreeGrafter"/>
</dbReference>
<evidence type="ECO:0000256" key="2">
    <source>
        <dbReference type="ARBA" id="ARBA00007265"/>
    </source>
</evidence>
<dbReference type="PANTHER" id="PTHR46173:SF1">
    <property type="entry name" value="CCA TRNA NUCLEOTIDYLTRANSFERASE 1, MITOCHONDRIAL"/>
    <property type="match status" value="1"/>
</dbReference>
<evidence type="ECO:0000256" key="1">
    <source>
        <dbReference type="ARBA" id="ARBA00001946"/>
    </source>
</evidence>
<proteinExistence type="inferred from homology"/>
<keyword evidence="4" id="KW-0819">tRNA processing</keyword>
<keyword evidence="7" id="KW-0547">Nucleotide-binding</keyword>
<dbReference type="GO" id="GO:0016779">
    <property type="term" value="F:nucleotidyltransferase activity"/>
    <property type="evidence" value="ECO:0007669"/>
    <property type="project" value="UniProtKB-KW"/>
</dbReference>
<feature type="domain" description="Poly A polymerase head" evidence="10">
    <location>
        <begin position="59"/>
        <end position="181"/>
    </location>
</feature>
<dbReference type="CDD" id="cd05398">
    <property type="entry name" value="NT_ClassII-CCAase"/>
    <property type="match status" value="1"/>
</dbReference>
<dbReference type="InterPro" id="IPR043519">
    <property type="entry name" value="NT_sf"/>
</dbReference>
<keyword evidence="9" id="KW-0694">RNA-binding</keyword>